<sequence length="100" mass="11424">MRCFYLLLLFFLLATKSIGTNVPVPEKMVASEFKEHFNVEEKQLETVEELLLKMKKLAHSRSFSGREFGHDAVEDSKKDVAISVQQGTIDKKVSPYLFEG</sequence>
<evidence type="ECO:0000313" key="2">
    <source>
        <dbReference type="EnsemblMetazoa" id="CJA34050.1"/>
    </source>
</evidence>
<name>A0A8R1INT6_CAEJA</name>
<accession>A0A8R1INT6</accession>
<proteinExistence type="predicted"/>
<reference evidence="3" key="1">
    <citation type="submission" date="2010-08" db="EMBL/GenBank/DDBJ databases">
        <authorList>
            <consortium name="Caenorhabditis japonica Sequencing Consortium"/>
            <person name="Wilson R.K."/>
        </authorList>
    </citation>
    <scope>NUCLEOTIDE SEQUENCE [LARGE SCALE GENOMIC DNA]</scope>
    <source>
        <strain evidence="3">DF5081</strain>
    </source>
</reference>
<feature type="chain" id="PRO_5035755635" evidence="1">
    <location>
        <begin position="20"/>
        <end position="100"/>
    </location>
</feature>
<protein>
    <submittedName>
        <fullName evidence="2">Uncharacterized protein</fullName>
    </submittedName>
</protein>
<evidence type="ECO:0000313" key="3">
    <source>
        <dbReference type="Proteomes" id="UP000005237"/>
    </source>
</evidence>
<organism evidence="2 3">
    <name type="scientific">Caenorhabditis japonica</name>
    <dbReference type="NCBI Taxonomy" id="281687"/>
    <lineage>
        <taxon>Eukaryota</taxon>
        <taxon>Metazoa</taxon>
        <taxon>Ecdysozoa</taxon>
        <taxon>Nematoda</taxon>
        <taxon>Chromadorea</taxon>
        <taxon>Rhabditida</taxon>
        <taxon>Rhabditina</taxon>
        <taxon>Rhabditomorpha</taxon>
        <taxon>Rhabditoidea</taxon>
        <taxon>Rhabditidae</taxon>
        <taxon>Peloderinae</taxon>
        <taxon>Caenorhabditis</taxon>
    </lineage>
</organism>
<dbReference type="Proteomes" id="UP000005237">
    <property type="component" value="Unassembled WGS sequence"/>
</dbReference>
<dbReference type="EnsemblMetazoa" id="CJA34050.1">
    <property type="protein sequence ID" value="CJA34050.1"/>
    <property type="gene ID" value="WBGene00209897"/>
</dbReference>
<evidence type="ECO:0000256" key="1">
    <source>
        <dbReference type="SAM" id="SignalP"/>
    </source>
</evidence>
<keyword evidence="1" id="KW-0732">Signal</keyword>
<feature type="signal peptide" evidence="1">
    <location>
        <begin position="1"/>
        <end position="19"/>
    </location>
</feature>
<keyword evidence="3" id="KW-1185">Reference proteome</keyword>
<reference evidence="2" key="2">
    <citation type="submission" date="2022-06" db="UniProtKB">
        <authorList>
            <consortium name="EnsemblMetazoa"/>
        </authorList>
    </citation>
    <scope>IDENTIFICATION</scope>
    <source>
        <strain evidence="2">DF5081</strain>
    </source>
</reference>
<dbReference type="AlphaFoldDB" id="A0A8R1INT6"/>